<dbReference type="AlphaFoldDB" id="A0A923N8C3"/>
<dbReference type="InterPro" id="IPR018247">
    <property type="entry name" value="EF_Hand_1_Ca_BS"/>
</dbReference>
<accession>A0A923N8C3</accession>
<protein>
    <submittedName>
        <fullName evidence="1">Uncharacterized protein</fullName>
    </submittedName>
</protein>
<comment type="caution">
    <text evidence="1">The sequence shown here is derived from an EMBL/GenBank/DDBJ whole genome shotgun (WGS) entry which is preliminary data.</text>
</comment>
<dbReference type="Proteomes" id="UP000603640">
    <property type="component" value="Unassembled WGS sequence"/>
</dbReference>
<dbReference type="RefSeq" id="WP_187067272.1">
    <property type="nucleotide sequence ID" value="NZ_JACRVF010000002.1"/>
</dbReference>
<dbReference type="PROSITE" id="PS00018">
    <property type="entry name" value="EF_HAND_1"/>
    <property type="match status" value="1"/>
</dbReference>
<proteinExistence type="predicted"/>
<reference evidence="1" key="1">
    <citation type="submission" date="2020-08" db="EMBL/GenBank/DDBJ databases">
        <title>Pontibacter sp. SD6 16S ribosomal RNA gene Genome sequencing and assembly.</title>
        <authorList>
            <person name="Kang M."/>
        </authorList>
    </citation>
    <scope>NUCLEOTIDE SEQUENCE</scope>
    <source>
        <strain evidence="1">SD6</strain>
    </source>
</reference>
<sequence>MRKIVALLLLALNTSCSDPKPKVVYDDAQEIAETENQILDDSTSIAVASIPIHFDSTFYLIHPIGQYSPNKRGADIYMSSYESGNSGIAVAYRNNQEISGNFDNVKFQHVDSASFTSLTKRQIKIRSITFLRSIFESTKNQLLLYSLTDKDTNKDRKLDTDDIESLYISSINGHNLQKLSPDLQELVDWQIIDVQKRIYFITSEDIDKNGEFNKNDQLHYFYVDLGGKSFDVVEYYPLERADSEPNPAIANLKQ</sequence>
<keyword evidence="2" id="KW-1185">Reference proteome</keyword>
<organism evidence="1 2">
    <name type="scientific">Pontibacter cellulosilyticus</name>
    <dbReference type="NCBI Taxonomy" id="1720253"/>
    <lineage>
        <taxon>Bacteria</taxon>
        <taxon>Pseudomonadati</taxon>
        <taxon>Bacteroidota</taxon>
        <taxon>Cytophagia</taxon>
        <taxon>Cytophagales</taxon>
        <taxon>Hymenobacteraceae</taxon>
        <taxon>Pontibacter</taxon>
    </lineage>
</organism>
<evidence type="ECO:0000313" key="1">
    <source>
        <dbReference type="EMBL" id="MBC5993271.1"/>
    </source>
</evidence>
<gene>
    <name evidence="1" type="ORF">H8S84_10535</name>
</gene>
<name>A0A923N8C3_9BACT</name>
<evidence type="ECO:0000313" key="2">
    <source>
        <dbReference type="Proteomes" id="UP000603640"/>
    </source>
</evidence>
<dbReference type="EMBL" id="JACRVF010000002">
    <property type="protein sequence ID" value="MBC5993271.1"/>
    <property type="molecule type" value="Genomic_DNA"/>
</dbReference>